<protein>
    <recommendedName>
        <fullName evidence="4">DUF3718 domain-containing protein</fullName>
    </recommendedName>
</protein>
<dbReference type="HOGENOM" id="CLU_2207849_0_0_6"/>
<gene>
    <name evidence="2" type="ORF">OM33_02520</name>
</gene>
<feature type="signal peptide" evidence="1">
    <location>
        <begin position="1"/>
        <end position="22"/>
    </location>
</feature>
<dbReference type="InterPro" id="IPR022193">
    <property type="entry name" value="DUF3718"/>
</dbReference>
<dbReference type="eggNOG" id="ENOG50348TN">
    <property type="taxonomic scope" value="Bacteria"/>
</dbReference>
<evidence type="ECO:0008006" key="4">
    <source>
        <dbReference type="Google" id="ProtNLM"/>
    </source>
</evidence>
<dbReference type="EMBL" id="CP009888">
    <property type="protein sequence ID" value="AIY64151.1"/>
    <property type="molecule type" value="Genomic_DNA"/>
</dbReference>
<feature type="chain" id="PRO_5002039062" description="DUF3718 domain-containing protein" evidence="1">
    <location>
        <begin position="23"/>
        <end position="107"/>
    </location>
</feature>
<dbReference type="KEGG" id="pseo:OM33_02520"/>
<reference evidence="2 3" key="1">
    <citation type="submission" date="2014-11" db="EMBL/GenBank/DDBJ databases">
        <title>Complete Genome Sequence of Pseudoalteromonas sp. Strain OCN003 Isolated from Kaneohe Bay, Oahu, Hawaii.</title>
        <authorList>
            <person name="Beurmann S."/>
            <person name="Videau P."/>
            <person name="Ushijima B."/>
            <person name="Smith A.M."/>
            <person name="Aeby G.S."/>
            <person name="Callahan S.M."/>
            <person name="Belcaid M."/>
        </authorList>
    </citation>
    <scope>NUCLEOTIDE SEQUENCE [LARGE SCALE GENOMIC DNA]</scope>
    <source>
        <strain evidence="2 3">OCN003</strain>
    </source>
</reference>
<accession>A0A0A7EDL0</accession>
<dbReference type="Proteomes" id="UP000030341">
    <property type="component" value="Chromosome 1"/>
</dbReference>
<proteinExistence type="predicted"/>
<evidence type="ECO:0000256" key="1">
    <source>
        <dbReference type="SAM" id="SignalP"/>
    </source>
</evidence>
<dbReference type="OrthoDB" id="6402293at2"/>
<organism evidence="2 3">
    <name type="scientific">Pseudoalteromonas piratica</name>
    <dbReference type="NCBI Taxonomy" id="1348114"/>
    <lineage>
        <taxon>Bacteria</taxon>
        <taxon>Pseudomonadati</taxon>
        <taxon>Pseudomonadota</taxon>
        <taxon>Gammaproteobacteria</taxon>
        <taxon>Alteromonadales</taxon>
        <taxon>Pseudoalteromonadaceae</taxon>
        <taxon>Pseudoalteromonas</taxon>
    </lineage>
</organism>
<dbReference type="RefSeq" id="WP_038638338.1">
    <property type="nucleotide sequence ID" value="NZ_CP009888.1"/>
</dbReference>
<keyword evidence="3" id="KW-1185">Reference proteome</keyword>
<evidence type="ECO:0000313" key="3">
    <source>
        <dbReference type="Proteomes" id="UP000030341"/>
    </source>
</evidence>
<keyword evidence="1" id="KW-0732">Signal</keyword>
<sequence>MKTLLLTASIALLSFTSTQSVAHNITPAIVSADSSADSSLCVAIAKDKPLLILKRLKQARLNKHQAKKVLRCNGMTASEFAYKHNAYKAIARLNLAEEKERYAHNSK</sequence>
<dbReference type="AlphaFoldDB" id="A0A0A7EDL0"/>
<name>A0A0A7EDL0_9GAMM</name>
<dbReference type="Pfam" id="PF12514">
    <property type="entry name" value="DUF3718"/>
    <property type="match status" value="1"/>
</dbReference>
<evidence type="ECO:0000313" key="2">
    <source>
        <dbReference type="EMBL" id="AIY64151.1"/>
    </source>
</evidence>